<name>A0A271IYS5_9BACT</name>
<proteinExistence type="predicted"/>
<dbReference type="EMBL" id="MQWD01000001">
    <property type="protein sequence ID" value="PAP76280.1"/>
    <property type="molecule type" value="Genomic_DNA"/>
</dbReference>
<evidence type="ECO:0000313" key="2">
    <source>
        <dbReference type="EMBL" id="PAP76280.1"/>
    </source>
</evidence>
<dbReference type="RefSeq" id="WP_095509928.1">
    <property type="nucleotide sequence ID" value="NZ_MQWD01000001.1"/>
</dbReference>
<dbReference type="InterPro" id="IPR029068">
    <property type="entry name" value="Glyas_Bleomycin-R_OHBP_Dase"/>
</dbReference>
<dbReference type="Gene3D" id="3.10.180.10">
    <property type="entry name" value="2,3-Dihydroxybiphenyl 1,2-Dioxygenase, domain 1"/>
    <property type="match status" value="1"/>
</dbReference>
<dbReference type="OrthoDB" id="9804907at2"/>
<organism evidence="2 3">
    <name type="scientific">Rubrivirga marina</name>
    <dbReference type="NCBI Taxonomy" id="1196024"/>
    <lineage>
        <taxon>Bacteria</taxon>
        <taxon>Pseudomonadati</taxon>
        <taxon>Rhodothermota</taxon>
        <taxon>Rhodothermia</taxon>
        <taxon>Rhodothermales</taxon>
        <taxon>Rubricoccaceae</taxon>
        <taxon>Rubrivirga</taxon>
    </lineage>
</organism>
<accession>A0A271IYS5</accession>
<gene>
    <name evidence="2" type="ORF">BSZ37_07385</name>
</gene>
<reference evidence="2 3" key="1">
    <citation type="submission" date="2016-11" db="EMBL/GenBank/DDBJ databases">
        <title>Study of marine rhodopsin-containing bacteria.</title>
        <authorList>
            <person name="Yoshizawa S."/>
            <person name="Kumagai Y."/>
            <person name="Kogure K."/>
        </authorList>
    </citation>
    <scope>NUCLEOTIDE SEQUENCE [LARGE SCALE GENOMIC DNA]</scope>
    <source>
        <strain evidence="2 3">SAORIC-28</strain>
    </source>
</reference>
<dbReference type="PROSITE" id="PS51819">
    <property type="entry name" value="VOC"/>
    <property type="match status" value="1"/>
</dbReference>
<protein>
    <submittedName>
        <fullName evidence="2">Glyoxalase</fullName>
    </submittedName>
</protein>
<comment type="caution">
    <text evidence="2">The sequence shown here is derived from an EMBL/GenBank/DDBJ whole genome shotgun (WGS) entry which is preliminary data.</text>
</comment>
<dbReference type="AlphaFoldDB" id="A0A271IYS5"/>
<dbReference type="Proteomes" id="UP000216339">
    <property type="component" value="Unassembled WGS sequence"/>
</dbReference>
<dbReference type="Pfam" id="PF00903">
    <property type="entry name" value="Glyoxalase"/>
    <property type="match status" value="1"/>
</dbReference>
<dbReference type="InterPro" id="IPR004360">
    <property type="entry name" value="Glyas_Fos-R_dOase_dom"/>
</dbReference>
<keyword evidence="3" id="KW-1185">Reference proteome</keyword>
<sequence length="125" mass="13286">MLGAYDSSAIVAVRDLDRARAFYGDLLGLDAEADAGTGVLLFKTGATTLVVYPSEEAGTNRANAVVFSGIADLDAVVGGLRDRGVTFEHYDLPGLTLDGDVHRRGDDGFVWFKDPDGNLLHLTTL</sequence>
<feature type="domain" description="VOC" evidence="1">
    <location>
        <begin position="4"/>
        <end position="125"/>
    </location>
</feature>
<evidence type="ECO:0000313" key="3">
    <source>
        <dbReference type="Proteomes" id="UP000216339"/>
    </source>
</evidence>
<dbReference type="SUPFAM" id="SSF54593">
    <property type="entry name" value="Glyoxalase/Bleomycin resistance protein/Dihydroxybiphenyl dioxygenase"/>
    <property type="match status" value="1"/>
</dbReference>
<dbReference type="InterPro" id="IPR037523">
    <property type="entry name" value="VOC_core"/>
</dbReference>
<evidence type="ECO:0000259" key="1">
    <source>
        <dbReference type="PROSITE" id="PS51819"/>
    </source>
</evidence>